<evidence type="ECO:0008006" key="5">
    <source>
        <dbReference type="Google" id="ProtNLM"/>
    </source>
</evidence>
<evidence type="ECO:0000313" key="4">
    <source>
        <dbReference type="Proteomes" id="UP001642502"/>
    </source>
</evidence>
<name>A0ABP0DSZ1_9PEZI</name>
<feature type="compositionally biased region" description="Low complexity" evidence="2">
    <location>
        <begin position="358"/>
        <end position="373"/>
    </location>
</feature>
<evidence type="ECO:0000256" key="2">
    <source>
        <dbReference type="SAM" id="MobiDB-lite"/>
    </source>
</evidence>
<feature type="coiled-coil region" evidence="1">
    <location>
        <begin position="47"/>
        <end position="95"/>
    </location>
</feature>
<feature type="coiled-coil region" evidence="1">
    <location>
        <begin position="144"/>
        <end position="189"/>
    </location>
</feature>
<dbReference type="Proteomes" id="UP001642502">
    <property type="component" value="Unassembled WGS sequence"/>
</dbReference>
<feature type="compositionally biased region" description="Basic and acidic residues" evidence="2">
    <location>
        <begin position="384"/>
        <end position="401"/>
    </location>
</feature>
<proteinExistence type="predicted"/>
<comment type="caution">
    <text evidence="3">The sequence shown here is derived from an EMBL/GenBank/DDBJ whole genome shotgun (WGS) entry which is preliminary data.</text>
</comment>
<organism evidence="3 4">
    <name type="scientific">Sporothrix epigloea</name>
    <dbReference type="NCBI Taxonomy" id="1892477"/>
    <lineage>
        <taxon>Eukaryota</taxon>
        <taxon>Fungi</taxon>
        <taxon>Dikarya</taxon>
        <taxon>Ascomycota</taxon>
        <taxon>Pezizomycotina</taxon>
        <taxon>Sordariomycetes</taxon>
        <taxon>Sordariomycetidae</taxon>
        <taxon>Ophiostomatales</taxon>
        <taxon>Ophiostomataceae</taxon>
        <taxon>Sporothrix</taxon>
    </lineage>
</organism>
<keyword evidence="1" id="KW-0175">Coiled coil</keyword>
<sequence>MDINERSTTSHELGLRYLEARQQEELVVKDDDMRRYGVQMILLRGEKSRLEEQVLGLNNRVRTLNSQSEEAHLQLEELNRKCREQDIQLRAQAREHASLRTELLSFSSATADSTKVLTEKLALSREVALLKPEIEHLRSQLAHHKDVLSEKLALERRIIEIENELRQQVHDLENKLAIEKRARKEEQHDTKEAHSASADDIAKAVAEEKRNGMRAKKALETELAEARGQLEQFEVRVSDLKSKLREVREELKSVRTELEHVSSSGQSNSANSAVAEAGEDPRKQRSTAATKAKPKTKAKRTHVVEEPSGPELVLQTPGIGNDGRSRRPLKKKGLDATMAVQKSTFSITPYLSKTTSLLADSSEATTASATVSDQPMVPNAESFDIDKSDADRLATDVDSMHEPGNPGDASELPEDSIFGRRVSDSPVLSSVDISESYHLNASNKAVSVDATGPKRKGRLPKENVLGDASISKKNMKVQRAAEESEASATDAAKSVADGPLTNEQENQPALVNKRAIAGKLKNTTAVSAAVPTENKFSTEAEPKKKKRKILGNGSKILLDGDDDDGIDHDHDDLPRPLKPTAPAATHAGGAVKRTVKALGTGRTTSAAAGKRTVLGGVRNAFGGAAGGGFSPLKRDRRGVNASFLA</sequence>
<evidence type="ECO:0000256" key="1">
    <source>
        <dbReference type="SAM" id="Coils"/>
    </source>
</evidence>
<feature type="region of interest" description="Disordered" evidence="2">
    <location>
        <begin position="448"/>
        <end position="508"/>
    </location>
</feature>
<accession>A0ABP0DSZ1</accession>
<feature type="compositionally biased region" description="Basic residues" evidence="2">
    <location>
        <begin position="292"/>
        <end position="301"/>
    </location>
</feature>
<feature type="region of interest" description="Disordered" evidence="2">
    <location>
        <begin position="358"/>
        <end position="424"/>
    </location>
</feature>
<evidence type="ECO:0000313" key="3">
    <source>
        <dbReference type="EMBL" id="CAK7271418.1"/>
    </source>
</evidence>
<keyword evidence="4" id="KW-1185">Reference proteome</keyword>
<reference evidence="3 4" key="1">
    <citation type="submission" date="2024-01" db="EMBL/GenBank/DDBJ databases">
        <authorList>
            <person name="Allen C."/>
            <person name="Tagirdzhanova G."/>
        </authorList>
    </citation>
    <scope>NUCLEOTIDE SEQUENCE [LARGE SCALE GENOMIC DNA]</scope>
    <source>
        <strain evidence="3 4">CBS 119000</strain>
    </source>
</reference>
<feature type="region of interest" description="Disordered" evidence="2">
    <location>
        <begin position="257"/>
        <end position="335"/>
    </location>
</feature>
<protein>
    <recommendedName>
        <fullName evidence="5">Rossmann-fold NAD(P)(+)-binding protein</fullName>
    </recommendedName>
</protein>
<feature type="compositionally biased region" description="Low complexity" evidence="2">
    <location>
        <begin position="261"/>
        <end position="275"/>
    </location>
</feature>
<dbReference type="EMBL" id="CAWUON010000072">
    <property type="protein sequence ID" value="CAK7271418.1"/>
    <property type="molecule type" value="Genomic_DNA"/>
</dbReference>
<gene>
    <name evidence="3" type="ORF">SEPCBS119000_004596</name>
</gene>